<sequence length="164" mass="18981">MAVNCTCTTKIPNQKYGSFLKYPNKELMLKRNYVPLKKTSTVLRRITASIKNKVYESEPEGVVCYQDEHGEIICEGYDEGPCFQRISKPIYYQYPIPPSRDAEITNILLRQSWLQISDDADDYESVNAYGSKIRSASICPNQTCKYMCLVFSDFKIRYERAARI</sequence>
<dbReference type="AlphaFoldDB" id="A0A072UFV4"/>
<dbReference type="Proteomes" id="UP000002051">
    <property type="component" value="Unassembled WGS sequence"/>
</dbReference>
<evidence type="ECO:0000313" key="2">
    <source>
        <dbReference type="EnsemblPlants" id="KEH24665"/>
    </source>
</evidence>
<proteinExistence type="predicted"/>
<dbReference type="PANTHER" id="PTHR34206">
    <property type="entry name" value="OS06G0193300 PROTEIN"/>
    <property type="match status" value="1"/>
</dbReference>
<evidence type="ECO:0000313" key="3">
    <source>
        <dbReference type="Proteomes" id="UP000002051"/>
    </source>
</evidence>
<name>A0A072UFV4_MEDTR</name>
<reference evidence="2" key="3">
    <citation type="submission" date="2015-04" db="UniProtKB">
        <authorList>
            <consortium name="EnsemblPlants"/>
        </authorList>
    </citation>
    <scope>IDENTIFICATION</scope>
    <source>
        <strain evidence="2">cv. Jemalong A17</strain>
    </source>
</reference>
<reference evidence="1 3" key="2">
    <citation type="journal article" date="2014" name="BMC Genomics">
        <title>An improved genome release (version Mt4.0) for the model legume Medicago truncatula.</title>
        <authorList>
            <person name="Tang H."/>
            <person name="Krishnakumar V."/>
            <person name="Bidwell S."/>
            <person name="Rosen B."/>
            <person name="Chan A."/>
            <person name="Zhou S."/>
            <person name="Gentzbittel L."/>
            <person name="Childs K.L."/>
            <person name="Yandell M."/>
            <person name="Gundlach H."/>
            <person name="Mayer K.F."/>
            <person name="Schwartz D.C."/>
            <person name="Town C.D."/>
        </authorList>
    </citation>
    <scope>GENOME REANNOTATION</scope>
    <source>
        <strain evidence="1">A17</strain>
        <strain evidence="2 3">cv. Jemalong A17</strain>
    </source>
</reference>
<dbReference type="EMBL" id="CM001223">
    <property type="protein sequence ID" value="KEH24665.1"/>
    <property type="molecule type" value="Genomic_DNA"/>
</dbReference>
<gene>
    <name evidence="1" type="ordered locus">MTR_7g117550</name>
</gene>
<dbReference type="PANTHER" id="PTHR34206:SF1">
    <property type="entry name" value="OS10G0390701 PROTEIN"/>
    <property type="match status" value="1"/>
</dbReference>
<organism evidence="1 3">
    <name type="scientific">Medicago truncatula</name>
    <name type="common">Barrel medic</name>
    <name type="synonym">Medicago tribuloides</name>
    <dbReference type="NCBI Taxonomy" id="3880"/>
    <lineage>
        <taxon>Eukaryota</taxon>
        <taxon>Viridiplantae</taxon>
        <taxon>Streptophyta</taxon>
        <taxon>Embryophyta</taxon>
        <taxon>Tracheophyta</taxon>
        <taxon>Spermatophyta</taxon>
        <taxon>Magnoliopsida</taxon>
        <taxon>eudicotyledons</taxon>
        <taxon>Gunneridae</taxon>
        <taxon>Pentapetalae</taxon>
        <taxon>rosids</taxon>
        <taxon>fabids</taxon>
        <taxon>Fabales</taxon>
        <taxon>Fabaceae</taxon>
        <taxon>Papilionoideae</taxon>
        <taxon>50 kb inversion clade</taxon>
        <taxon>NPAAA clade</taxon>
        <taxon>Hologalegina</taxon>
        <taxon>IRL clade</taxon>
        <taxon>Trifolieae</taxon>
        <taxon>Medicago</taxon>
    </lineage>
</organism>
<dbReference type="ExpressionAtlas" id="A0A072UFV4">
    <property type="expression patterns" value="differential"/>
</dbReference>
<dbReference type="EnsemblPlants" id="KEH24665">
    <property type="protein sequence ID" value="KEH24665"/>
    <property type="gene ID" value="MTR_7g117550"/>
</dbReference>
<dbReference type="HOGENOM" id="CLU_1621488_0_0_1"/>
<dbReference type="STRING" id="3880.A0A072UFV4"/>
<accession>A0A072UFV4</accession>
<protein>
    <submittedName>
        <fullName evidence="1 2">Uncharacterized protein</fullName>
    </submittedName>
</protein>
<evidence type="ECO:0000313" key="1">
    <source>
        <dbReference type="EMBL" id="KEH24665.1"/>
    </source>
</evidence>
<keyword evidence="3" id="KW-1185">Reference proteome</keyword>
<reference evidence="1 3" key="1">
    <citation type="journal article" date="2011" name="Nature">
        <title>The Medicago genome provides insight into the evolution of rhizobial symbioses.</title>
        <authorList>
            <person name="Young N.D."/>
            <person name="Debelle F."/>
            <person name="Oldroyd G.E."/>
            <person name="Geurts R."/>
            <person name="Cannon S.B."/>
            <person name="Udvardi M.K."/>
            <person name="Benedito V.A."/>
            <person name="Mayer K.F."/>
            <person name="Gouzy J."/>
            <person name="Schoof H."/>
            <person name="Van de Peer Y."/>
            <person name="Proost S."/>
            <person name="Cook D.R."/>
            <person name="Meyers B.C."/>
            <person name="Spannagl M."/>
            <person name="Cheung F."/>
            <person name="De Mita S."/>
            <person name="Krishnakumar V."/>
            <person name="Gundlach H."/>
            <person name="Zhou S."/>
            <person name="Mudge J."/>
            <person name="Bharti A.K."/>
            <person name="Murray J.D."/>
            <person name="Naoumkina M.A."/>
            <person name="Rosen B."/>
            <person name="Silverstein K.A."/>
            <person name="Tang H."/>
            <person name="Rombauts S."/>
            <person name="Zhao P.X."/>
            <person name="Zhou P."/>
            <person name="Barbe V."/>
            <person name="Bardou P."/>
            <person name="Bechner M."/>
            <person name="Bellec A."/>
            <person name="Berger A."/>
            <person name="Berges H."/>
            <person name="Bidwell S."/>
            <person name="Bisseling T."/>
            <person name="Choisne N."/>
            <person name="Couloux A."/>
            <person name="Denny R."/>
            <person name="Deshpande S."/>
            <person name="Dai X."/>
            <person name="Doyle J.J."/>
            <person name="Dudez A.M."/>
            <person name="Farmer A.D."/>
            <person name="Fouteau S."/>
            <person name="Franken C."/>
            <person name="Gibelin C."/>
            <person name="Gish J."/>
            <person name="Goldstein S."/>
            <person name="Gonzalez A.J."/>
            <person name="Green P.J."/>
            <person name="Hallab A."/>
            <person name="Hartog M."/>
            <person name="Hua A."/>
            <person name="Humphray S.J."/>
            <person name="Jeong D.H."/>
            <person name="Jing Y."/>
            <person name="Jocker A."/>
            <person name="Kenton S.M."/>
            <person name="Kim D.J."/>
            <person name="Klee K."/>
            <person name="Lai H."/>
            <person name="Lang C."/>
            <person name="Lin S."/>
            <person name="Macmil S.L."/>
            <person name="Magdelenat G."/>
            <person name="Matthews L."/>
            <person name="McCorrison J."/>
            <person name="Monaghan E.L."/>
            <person name="Mun J.H."/>
            <person name="Najar F.Z."/>
            <person name="Nicholson C."/>
            <person name="Noirot C."/>
            <person name="O'Bleness M."/>
            <person name="Paule C.R."/>
            <person name="Poulain J."/>
            <person name="Prion F."/>
            <person name="Qin B."/>
            <person name="Qu C."/>
            <person name="Retzel E.F."/>
            <person name="Riddle C."/>
            <person name="Sallet E."/>
            <person name="Samain S."/>
            <person name="Samson N."/>
            <person name="Sanders I."/>
            <person name="Saurat O."/>
            <person name="Scarpelli C."/>
            <person name="Schiex T."/>
            <person name="Segurens B."/>
            <person name="Severin A.J."/>
            <person name="Sherrier D.J."/>
            <person name="Shi R."/>
            <person name="Sims S."/>
            <person name="Singer S.R."/>
            <person name="Sinharoy S."/>
            <person name="Sterck L."/>
            <person name="Viollet A."/>
            <person name="Wang B.B."/>
            <person name="Wang K."/>
            <person name="Wang M."/>
            <person name="Wang X."/>
            <person name="Warfsmann J."/>
            <person name="Weissenbach J."/>
            <person name="White D.D."/>
            <person name="White J.D."/>
            <person name="Wiley G.B."/>
            <person name="Wincker P."/>
            <person name="Xing Y."/>
            <person name="Yang L."/>
            <person name="Yao Z."/>
            <person name="Ying F."/>
            <person name="Zhai J."/>
            <person name="Zhou L."/>
            <person name="Zuber A."/>
            <person name="Denarie J."/>
            <person name="Dixon R.A."/>
            <person name="May G.D."/>
            <person name="Schwartz D.C."/>
            <person name="Rogers J."/>
            <person name="Quetier F."/>
            <person name="Town C.D."/>
            <person name="Roe B.A."/>
        </authorList>
    </citation>
    <scope>NUCLEOTIDE SEQUENCE [LARGE SCALE GENOMIC DNA]</scope>
    <source>
        <strain evidence="1">A17</strain>
        <strain evidence="2 3">cv. Jemalong A17</strain>
    </source>
</reference>